<evidence type="ECO:0000256" key="3">
    <source>
        <dbReference type="ARBA" id="ARBA00022643"/>
    </source>
</evidence>
<keyword evidence="3" id="KW-0288">FMN</keyword>
<evidence type="ECO:0000259" key="5">
    <source>
        <dbReference type="Pfam" id="PF00724"/>
    </source>
</evidence>
<dbReference type="PANTHER" id="PTHR43656:SF2">
    <property type="entry name" value="BINDING OXIDOREDUCTASE, PUTATIVE (AFU_ORTHOLOGUE AFUA_2G08260)-RELATED"/>
    <property type="match status" value="1"/>
</dbReference>
<dbReference type="GO" id="GO:0010181">
    <property type="term" value="F:FMN binding"/>
    <property type="evidence" value="ECO:0007669"/>
    <property type="project" value="InterPro"/>
</dbReference>
<evidence type="ECO:0000256" key="1">
    <source>
        <dbReference type="ARBA" id="ARBA00005979"/>
    </source>
</evidence>
<keyword evidence="2" id="KW-0285">Flavoprotein</keyword>
<name>A0A2T2N4W1_CORCC</name>
<organism evidence="6 7">
    <name type="scientific">Corynespora cassiicola Philippines</name>
    <dbReference type="NCBI Taxonomy" id="1448308"/>
    <lineage>
        <taxon>Eukaryota</taxon>
        <taxon>Fungi</taxon>
        <taxon>Dikarya</taxon>
        <taxon>Ascomycota</taxon>
        <taxon>Pezizomycotina</taxon>
        <taxon>Dothideomycetes</taxon>
        <taxon>Pleosporomycetidae</taxon>
        <taxon>Pleosporales</taxon>
        <taxon>Corynesporascaceae</taxon>
        <taxon>Corynespora</taxon>
    </lineage>
</organism>
<dbReference type="InterPro" id="IPR013785">
    <property type="entry name" value="Aldolase_TIM"/>
</dbReference>
<dbReference type="InterPro" id="IPR001155">
    <property type="entry name" value="OxRdtase_FMN_N"/>
</dbReference>
<proteinExistence type="inferred from homology"/>
<feature type="domain" description="NADH:flavin oxidoreductase/NADH oxidase N-terminal" evidence="5">
    <location>
        <begin position="15"/>
        <end position="350"/>
    </location>
</feature>
<dbReference type="InterPro" id="IPR051799">
    <property type="entry name" value="NADH_flavin_oxidoreductase"/>
</dbReference>
<dbReference type="AlphaFoldDB" id="A0A2T2N4W1"/>
<evidence type="ECO:0000313" key="6">
    <source>
        <dbReference type="EMBL" id="PSN60471.1"/>
    </source>
</evidence>
<evidence type="ECO:0000256" key="2">
    <source>
        <dbReference type="ARBA" id="ARBA00022630"/>
    </source>
</evidence>
<accession>A0A2T2N4W1</accession>
<dbReference type="Pfam" id="PF00724">
    <property type="entry name" value="Oxidored_FMN"/>
    <property type="match status" value="1"/>
</dbReference>
<dbReference type="OrthoDB" id="1663137at2759"/>
<reference evidence="6 7" key="1">
    <citation type="journal article" date="2018" name="Front. Microbiol.">
        <title>Genome-Wide Analysis of Corynespora cassiicola Leaf Fall Disease Putative Effectors.</title>
        <authorList>
            <person name="Lopez D."/>
            <person name="Ribeiro S."/>
            <person name="Label P."/>
            <person name="Fumanal B."/>
            <person name="Venisse J.S."/>
            <person name="Kohler A."/>
            <person name="de Oliveira R.R."/>
            <person name="Labutti K."/>
            <person name="Lipzen A."/>
            <person name="Lail K."/>
            <person name="Bauer D."/>
            <person name="Ohm R.A."/>
            <person name="Barry K.W."/>
            <person name="Spatafora J."/>
            <person name="Grigoriev I.V."/>
            <person name="Martin F.M."/>
            <person name="Pujade-Renaud V."/>
        </authorList>
    </citation>
    <scope>NUCLEOTIDE SEQUENCE [LARGE SCALE GENOMIC DNA]</scope>
    <source>
        <strain evidence="6 7">Philippines</strain>
    </source>
</reference>
<dbReference type="EMBL" id="KZ678149">
    <property type="protein sequence ID" value="PSN60471.1"/>
    <property type="molecule type" value="Genomic_DNA"/>
</dbReference>
<sequence>MAATLDSPITTPSGLVFPNRLVKAAMAETMADKQNPGENYFKAYTEWASGGWGGILTGNVEVSSFYVGNDSSVIINPQITDTTRDSWKRWASASQKDGTPTIVQLVHPGRQALGGERGLFRKNIAPSPISLSIGNGCLERLLQKLIFGVPKEMSKAEIKEVVQQFVTAAKLAYESGFKGIELHGAHGYLLSQFLSPKINIRTDDYGGTAAKRVKIVVDVIRAIRKEVPASFCVGIKLNSVDVGGSDNLEESLEQFGLIGNEQIDFVEISGGSFEDMSMFKGYDTKSARTLEREAFFLDYASAVRDRFPSVVLMVTGGFRTRKGMRDTLKSNACDLIGLARPAAVYPHWPKETILNEKIKDEDATLELNKVNPPWLVKALGVRLINLGYDVTYYTKQIQGMGRGQTPRPPPKA</sequence>
<dbReference type="STRING" id="1448308.A0A2T2N4W1"/>
<keyword evidence="7" id="KW-1185">Reference proteome</keyword>
<dbReference type="Proteomes" id="UP000240883">
    <property type="component" value="Unassembled WGS sequence"/>
</dbReference>
<dbReference type="SUPFAM" id="SSF51395">
    <property type="entry name" value="FMN-linked oxidoreductases"/>
    <property type="match status" value="1"/>
</dbReference>
<gene>
    <name evidence="6" type="ORF">BS50DRAFT_604742</name>
</gene>
<protein>
    <submittedName>
        <fullName evidence="6">NADH:flavin oxidoreductase/NADH oxidase-like protein</fullName>
    </submittedName>
</protein>
<dbReference type="PANTHER" id="PTHR43656">
    <property type="entry name" value="BINDING OXIDOREDUCTASE, PUTATIVE (AFU_ORTHOLOGUE AFUA_2G08260)-RELATED"/>
    <property type="match status" value="1"/>
</dbReference>
<keyword evidence="4" id="KW-0560">Oxidoreductase</keyword>
<evidence type="ECO:0000256" key="4">
    <source>
        <dbReference type="ARBA" id="ARBA00023002"/>
    </source>
</evidence>
<comment type="similarity">
    <text evidence="1">Belongs to the NADH:flavin oxidoreductase/NADH oxidase family.</text>
</comment>
<dbReference type="GO" id="GO:0016491">
    <property type="term" value="F:oxidoreductase activity"/>
    <property type="evidence" value="ECO:0007669"/>
    <property type="project" value="UniProtKB-KW"/>
</dbReference>
<dbReference type="Gene3D" id="3.20.20.70">
    <property type="entry name" value="Aldolase class I"/>
    <property type="match status" value="1"/>
</dbReference>
<evidence type="ECO:0000313" key="7">
    <source>
        <dbReference type="Proteomes" id="UP000240883"/>
    </source>
</evidence>